<dbReference type="AlphaFoldDB" id="A0A0E1X0S4"/>
<keyword evidence="7" id="KW-0406">Ion transport</keyword>
<dbReference type="HOGENOM" id="CLU_013430_0_0_5"/>
<dbReference type="GO" id="GO:0005886">
    <property type="term" value="C:plasma membrane"/>
    <property type="evidence" value="ECO:0007669"/>
    <property type="project" value="TreeGrafter"/>
</dbReference>
<evidence type="ECO:0000256" key="6">
    <source>
        <dbReference type="ARBA" id="ARBA00022989"/>
    </source>
</evidence>
<evidence type="ECO:0000259" key="10">
    <source>
        <dbReference type="Pfam" id="PF01545"/>
    </source>
</evidence>
<comment type="subcellular location">
    <subcellularLocation>
        <location evidence="1">Membrane</location>
        <topology evidence="1">Multi-pass membrane protein</topology>
    </subcellularLocation>
</comment>
<dbReference type="Pfam" id="PF01545">
    <property type="entry name" value="Cation_efflux"/>
    <property type="match status" value="1"/>
</dbReference>
<dbReference type="InterPro" id="IPR050681">
    <property type="entry name" value="CDF/SLC30A"/>
</dbReference>
<dbReference type="SUPFAM" id="SSF160240">
    <property type="entry name" value="Cation efflux protein cytoplasmic domain-like"/>
    <property type="match status" value="1"/>
</dbReference>
<feature type="transmembrane region" description="Helical" evidence="9">
    <location>
        <begin position="187"/>
        <end position="205"/>
    </location>
</feature>
<dbReference type="Pfam" id="PF16916">
    <property type="entry name" value="ZT_dimer"/>
    <property type="match status" value="1"/>
</dbReference>
<dbReference type="Proteomes" id="UP000004659">
    <property type="component" value="Unassembled WGS sequence"/>
</dbReference>
<dbReference type="PANTHER" id="PTHR11562:SF17">
    <property type="entry name" value="RE54080P-RELATED"/>
    <property type="match status" value="1"/>
</dbReference>
<dbReference type="InterPro" id="IPR002524">
    <property type="entry name" value="Cation_efflux"/>
</dbReference>
<keyword evidence="8 9" id="KW-0472">Membrane</keyword>
<evidence type="ECO:0000256" key="3">
    <source>
        <dbReference type="ARBA" id="ARBA00022448"/>
    </source>
</evidence>
<proteinExistence type="inferred from homology"/>
<evidence type="ECO:0000256" key="7">
    <source>
        <dbReference type="ARBA" id="ARBA00023065"/>
    </source>
</evidence>
<dbReference type="InterPro" id="IPR058533">
    <property type="entry name" value="Cation_efflux_TM"/>
</dbReference>
<reference evidence="12" key="1">
    <citation type="submission" date="2009-01" db="EMBL/GenBank/DDBJ databases">
        <title>The Genome Sequence of Brucella pinnipedialis M292/94/1.</title>
        <authorList>
            <consortium name="The Broad Institute Genome Sequencing Platform"/>
            <person name="Ward D."/>
            <person name="Young S.K."/>
            <person name="Kodira C.D."/>
            <person name="Zeng Q."/>
            <person name="Koehrsen M."/>
            <person name="Alvarado L."/>
            <person name="Berlin A."/>
            <person name="Borenstein D."/>
            <person name="Chen Z."/>
            <person name="Engels R."/>
            <person name="Freedman E."/>
            <person name="Gellesch M."/>
            <person name="Goldberg J."/>
            <person name="Griggs A."/>
            <person name="Gujja S."/>
            <person name="Heiman D."/>
            <person name="Hepburn T."/>
            <person name="Howarth C."/>
            <person name="Jen D."/>
            <person name="Larson L."/>
            <person name="Lewis B."/>
            <person name="Mehta T."/>
            <person name="Park D."/>
            <person name="Pearson M."/>
            <person name="Roberts A."/>
            <person name="Saif S."/>
            <person name="Shea T."/>
            <person name="Shenoy N."/>
            <person name="Sisk P."/>
            <person name="Stolte C."/>
            <person name="Sykes S."/>
            <person name="Walk T."/>
            <person name="White J."/>
            <person name="Yandava C."/>
            <person name="Whatmore A.M."/>
            <person name="Perrett L.L."/>
            <person name="O'Callaghan D."/>
            <person name="Nusbaum C."/>
            <person name="Galagan J."/>
            <person name="Birren B."/>
        </authorList>
    </citation>
    <scope>NUCLEOTIDE SEQUENCE [LARGE SCALE GENOMIC DNA]</scope>
    <source>
        <strain evidence="12">M292/94/1</strain>
    </source>
</reference>
<feature type="transmembrane region" description="Helical" evidence="9">
    <location>
        <begin position="160"/>
        <end position="181"/>
    </location>
</feature>
<dbReference type="InterPro" id="IPR027470">
    <property type="entry name" value="Cation_efflux_CTD"/>
</dbReference>
<evidence type="ECO:0000256" key="4">
    <source>
        <dbReference type="ARBA" id="ARBA00022692"/>
    </source>
</evidence>
<feature type="transmembrane region" description="Helical" evidence="9">
    <location>
        <begin position="84"/>
        <end position="108"/>
    </location>
</feature>
<keyword evidence="5" id="KW-0862">Zinc</keyword>
<dbReference type="InterPro" id="IPR036837">
    <property type="entry name" value="Cation_efflux_CTD_sf"/>
</dbReference>
<feature type="transmembrane region" description="Helical" evidence="9">
    <location>
        <begin position="52"/>
        <end position="72"/>
    </location>
</feature>
<evidence type="ECO:0000256" key="8">
    <source>
        <dbReference type="ARBA" id="ARBA00023136"/>
    </source>
</evidence>
<keyword evidence="6 9" id="KW-1133">Transmembrane helix</keyword>
<dbReference type="SUPFAM" id="SSF161111">
    <property type="entry name" value="Cation efflux protein transmembrane domain-like"/>
    <property type="match status" value="1"/>
</dbReference>
<feature type="domain" description="Cation efflux protein transmembrane" evidence="10">
    <location>
        <begin position="22"/>
        <end position="213"/>
    </location>
</feature>
<keyword evidence="3" id="KW-0813">Transport</keyword>
<keyword evidence="4 9" id="KW-0812">Transmembrane</keyword>
<evidence type="ECO:0000256" key="2">
    <source>
        <dbReference type="ARBA" id="ARBA00008873"/>
    </source>
</evidence>
<dbReference type="GO" id="GO:0005385">
    <property type="term" value="F:zinc ion transmembrane transporter activity"/>
    <property type="evidence" value="ECO:0007669"/>
    <property type="project" value="TreeGrafter"/>
</dbReference>
<comment type="similarity">
    <text evidence="2">Belongs to the cation diffusion facilitator (CDF) transporter (TC 2.A.4) family. SLC30A subfamily.</text>
</comment>
<sequence length="301" mass="32591">MGGCMGADHEHADVKNTPISRLWIAFGLTGIFMIAEVIGSFATGSLALLSDAMHMATDAFALLLALIAIYLGRRPADVLRTYGYARFEILAAAFNALLLLGVAFYILYEAWERLSEPADVQSLGMLAVAIVGLVMNFISMRILTVHKDDSLNVKGAYLEVWADMLGSVGVIAAAIIIYLTGWEWVDSAIAVGIGFMVFPRTWVLLKECINILLEGVPAGGDVKKLEAAILAVPGVASVHDLHVWSLTKTGHSLTAHLVLAQEADGETVRRAVEHVLQNDYDLHHTTLQTEKVTCAAKELIH</sequence>
<dbReference type="PANTHER" id="PTHR11562">
    <property type="entry name" value="CATION EFFLUX PROTEIN/ ZINC TRANSPORTER"/>
    <property type="match status" value="1"/>
</dbReference>
<evidence type="ECO:0000256" key="9">
    <source>
        <dbReference type="SAM" id="Phobius"/>
    </source>
</evidence>
<dbReference type="EMBL" id="EQ999546">
    <property type="protein sequence ID" value="EEZ30670.1"/>
    <property type="molecule type" value="Genomic_DNA"/>
</dbReference>
<feature type="transmembrane region" description="Helical" evidence="9">
    <location>
        <begin position="22"/>
        <end position="46"/>
    </location>
</feature>
<evidence type="ECO:0000313" key="12">
    <source>
        <dbReference type="EMBL" id="EEZ30670.1"/>
    </source>
</evidence>
<feature type="transmembrane region" description="Helical" evidence="9">
    <location>
        <begin position="120"/>
        <end position="139"/>
    </location>
</feature>
<name>A0A0E1X0S4_9HYPH</name>
<dbReference type="NCBIfam" id="TIGR01297">
    <property type="entry name" value="CDF"/>
    <property type="match status" value="1"/>
</dbReference>
<evidence type="ECO:0000256" key="5">
    <source>
        <dbReference type="ARBA" id="ARBA00022906"/>
    </source>
</evidence>
<accession>A0A0E1X0S4</accession>
<feature type="domain" description="Cation efflux protein cytoplasmic" evidence="11">
    <location>
        <begin position="220"/>
        <end position="291"/>
    </location>
</feature>
<gene>
    <name evidence="12" type="ORF">BALG_00789</name>
</gene>
<evidence type="ECO:0000256" key="1">
    <source>
        <dbReference type="ARBA" id="ARBA00004141"/>
    </source>
</evidence>
<keyword evidence="5" id="KW-0864">Zinc transport</keyword>
<dbReference type="Gene3D" id="1.20.1510.10">
    <property type="entry name" value="Cation efflux protein transmembrane domain"/>
    <property type="match status" value="1"/>
</dbReference>
<organism evidence="12">
    <name type="scientific">Brucella pinnipedialis M292/94/1</name>
    <dbReference type="NCBI Taxonomy" id="520462"/>
    <lineage>
        <taxon>Bacteria</taxon>
        <taxon>Pseudomonadati</taxon>
        <taxon>Pseudomonadota</taxon>
        <taxon>Alphaproteobacteria</taxon>
        <taxon>Hyphomicrobiales</taxon>
        <taxon>Brucellaceae</taxon>
        <taxon>Brucella/Ochrobactrum group</taxon>
        <taxon>Brucella</taxon>
    </lineage>
</organism>
<evidence type="ECO:0000259" key="11">
    <source>
        <dbReference type="Pfam" id="PF16916"/>
    </source>
</evidence>
<protein>
    <submittedName>
        <fullName evidence="12">Cation diffusion facilitator family transporter</fullName>
    </submittedName>
</protein>
<dbReference type="InterPro" id="IPR027469">
    <property type="entry name" value="Cation_efflux_TMD_sf"/>
</dbReference>